<feature type="transmembrane region" description="Helical" evidence="5">
    <location>
        <begin position="87"/>
        <end position="106"/>
    </location>
</feature>
<reference evidence="7 8" key="2">
    <citation type="submission" date="2024-01" db="EMBL/GenBank/DDBJ databases">
        <authorList>
            <person name="Xie X."/>
        </authorList>
    </citation>
    <scope>NUCLEOTIDE SEQUENCE [LARGE SCALE GENOMIC DNA]</scope>
    <source>
        <strain evidence="7">SCUT-1</strain>
    </source>
</reference>
<dbReference type="RefSeq" id="WP_324696299.1">
    <property type="nucleotide sequence ID" value="NZ_JAYMYJ010000124.1"/>
</dbReference>
<feature type="domain" description="Peptidase S54 rhomboid" evidence="6">
    <location>
        <begin position="48"/>
        <end position="189"/>
    </location>
</feature>
<evidence type="ECO:0000256" key="3">
    <source>
        <dbReference type="ARBA" id="ARBA00022989"/>
    </source>
</evidence>
<evidence type="ECO:0000256" key="5">
    <source>
        <dbReference type="SAM" id="Phobius"/>
    </source>
</evidence>
<sequence>MLHIHDITQRLAKCPATCLFAAIFTVLLPLLQFFHDQLLFQRHLIAAGEIWRIWTGSLVHTNYWHAALNILGFWILALIQQHPTSKLTQFAQMLFITTCVGAGLWLLSPGLIWYAGFSGVLYGLYLLAGIHLLVQREWPTAALILLGVCGKTVWDWLHGGVSLSSDLIDAPVVYAAHIYGMLGGLALGLPQLLKPFWNR</sequence>
<evidence type="ECO:0000256" key="1">
    <source>
        <dbReference type="ARBA" id="ARBA00004141"/>
    </source>
</evidence>
<dbReference type="InterPro" id="IPR035952">
    <property type="entry name" value="Rhomboid-like_sf"/>
</dbReference>
<dbReference type="SUPFAM" id="SSF144091">
    <property type="entry name" value="Rhomboid-like"/>
    <property type="match status" value="1"/>
</dbReference>
<evidence type="ECO:0000256" key="2">
    <source>
        <dbReference type="ARBA" id="ARBA00022692"/>
    </source>
</evidence>
<proteinExistence type="predicted"/>
<keyword evidence="7" id="KW-0378">Hydrolase</keyword>
<dbReference type="InterPro" id="IPR022764">
    <property type="entry name" value="Peptidase_S54_rhomboid_dom"/>
</dbReference>
<comment type="caution">
    <text evidence="7">The sequence shown here is derived from an EMBL/GenBank/DDBJ whole genome shotgun (WGS) entry which is preliminary data.</text>
</comment>
<dbReference type="EC" id="3.4.21.-" evidence="7"/>
<name>A0ABU6D1B9_9GAMM</name>
<evidence type="ECO:0000313" key="8">
    <source>
        <dbReference type="Proteomes" id="UP001308005"/>
    </source>
</evidence>
<feature type="transmembrane region" description="Helical" evidence="5">
    <location>
        <begin position="141"/>
        <end position="159"/>
    </location>
</feature>
<keyword evidence="2 5" id="KW-0812">Transmembrane</keyword>
<dbReference type="InterPro" id="IPR023826">
    <property type="entry name" value="Rhom-like_SP_proteobac"/>
</dbReference>
<comment type="subcellular location">
    <subcellularLocation>
        <location evidence="1">Membrane</location>
        <topology evidence="1">Multi-pass membrane protein</topology>
    </subcellularLocation>
</comment>
<dbReference type="Proteomes" id="UP001308005">
    <property type="component" value="Unassembled WGS sequence"/>
</dbReference>
<organism evidence="7 8">
    <name type="scientific">Candidatus Thiothrix phosphatis</name>
    <dbReference type="NCBI Taxonomy" id="3112415"/>
    <lineage>
        <taxon>Bacteria</taxon>
        <taxon>Pseudomonadati</taxon>
        <taxon>Pseudomonadota</taxon>
        <taxon>Gammaproteobacteria</taxon>
        <taxon>Thiotrichales</taxon>
        <taxon>Thiotrichaceae</taxon>
        <taxon>Thiothrix</taxon>
    </lineage>
</organism>
<keyword evidence="8" id="KW-1185">Reference proteome</keyword>
<dbReference type="GO" id="GO:0016787">
    <property type="term" value="F:hydrolase activity"/>
    <property type="evidence" value="ECO:0007669"/>
    <property type="project" value="UniProtKB-KW"/>
</dbReference>
<dbReference type="NCBIfam" id="TIGR03902">
    <property type="entry name" value="rhom_GG_sort"/>
    <property type="match status" value="1"/>
</dbReference>
<keyword evidence="4 5" id="KW-0472">Membrane</keyword>
<feature type="transmembrane region" description="Helical" evidence="5">
    <location>
        <begin position="112"/>
        <end position="134"/>
    </location>
</feature>
<dbReference type="EMBL" id="JAYMYJ010000124">
    <property type="protein sequence ID" value="MEB4592162.1"/>
    <property type="molecule type" value="Genomic_DNA"/>
</dbReference>
<gene>
    <name evidence="7" type="primary">rrtA</name>
    <name evidence="7" type="ORF">VSS37_14315</name>
</gene>
<dbReference type="Pfam" id="PF01694">
    <property type="entry name" value="Rhomboid"/>
    <property type="match status" value="1"/>
</dbReference>
<feature type="transmembrane region" description="Helical" evidence="5">
    <location>
        <begin position="63"/>
        <end position="80"/>
    </location>
</feature>
<accession>A0ABU6D1B9</accession>
<keyword evidence="3 5" id="KW-1133">Transmembrane helix</keyword>
<evidence type="ECO:0000256" key="4">
    <source>
        <dbReference type="ARBA" id="ARBA00023136"/>
    </source>
</evidence>
<reference evidence="8" key="1">
    <citation type="submission" date="2023-07" db="EMBL/GenBank/DDBJ databases">
        <title>The carbon used by Thiothrix.</title>
        <authorList>
            <person name="Chen L."/>
        </authorList>
    </citation>
    <scope>NUCLEOTIDE SEQUENCE [LARGE SCALE GENOMIC DNA]</scope>
</reference>
<evidence type="ECO:0000259" key="6">
    <source>
        <dbReference type="Pfam" id="PF01694"/>
    </source>
</evidence>
<feature type="transmembrane region" description="Helical" evidence="5">
    <location>
        <begin position="12"/>
        <end position="34"/>
    </location>
</feature>
<dbReference type="Gene3D" id="1.20.1540.10">
    <property type="entry name" value="Rhomboid-like"/>
    <property type="match status" value="1"/>
</dbReference>
<feature type="transmembrane region" description="Helical" evidence="5">
    <location>
        <begin position="171"/>
        <end position="193"/>
    </location>
</feature>
<evidence type="ECO:0000313" key="7">
    <source>
        <dbReference type="EMBL" id="MEB4592162.1"/>
    </source>
</evidence>
<protein>
    <submittedName>
        <fullName evidence="7">Rhombosortase</fullName>
        <ecNumber evidence="7">3.4.21.-</ecNumber>
    </submittedName>
</protein>